<dbReference type="Proteomes" id="UP000626109">
    <property type="component" value="Unassembled WGS sequence"/>
</dbReference>
<sequence>MESLRSDLTSAGTWHAQAGAIAPSIWGLLLEAGHGFAKLLSSLDDLDEGDLNEYLSDILQHTSCAQEYQEFADLVLASACHSNRKRKAVFAALDDPGLRVTAIGQEVVTERQRLVAATSIRLASTAGVFPVANHRPIKDKDDARRILAERLAKILGDNLFPSAATMAASIHPERLLSRMAAGKRTSTLKEKLRLYKNMSAWMWSVFHVTFPVIPIQLMDYLAERGEEPCGHTVPTAILSMIGFLETVGGIPSAKCLATHPTVKAMADDLRLELLANSPRPVTKANCLAVAFLLAWESKVADESEVFYVRILAWVKLVRVWAALRSSDLLGISPRDIVMKNGNLRGMITQSKTTGKGKKVGVLFFHVSGNAWLRNSEWLSQGWILFQESATDRTCLLPLPSKDLAALSDKIPSYTQSCAASRKLMAVSALQATKVGEEAGEELPLLLDGVQVFWTEHSDRATLPTWAAMIGVSKEDADRLGRWQPSESEAYVRAARTVVLRVQDRVAVRIRTAGKNDLTGEQELLEKLEEFLTRRGMPDGMIAEQLRRLRFHRTSEILIGVSPPEEQICEDVEQVLVEMEGVVPGTAEELPLSHGALFVSLSRAGRPQTVHKVGSCWRRPGVDYKHYVALDEGELQSPSSQFSKVCSECFPKGLEELNISSSEDDSSNSSSDSS</sequence>
<evidence type="ECO:0000313" key="2">
    <source>
        <dbReference type="Proteomes" id="UP000626109"/>
    </source>
</evidence>
<gene>
    <name evidence="1" type="ORF">PGLA2088_LOCUS49295</name>
</gene>
<organism evidence="1 2">
    <name type="scientific">Polarella glacialis</name>
    <name type="common">Dinoflagellate</name>
    <dbReference type="NCBI Taxonomy" id="89957"/>
    <lineage>
        <taxon>Eukaryota</taxon>
        <taxon>Sar</taxon>
        <taxon>Alveolata</taxon>
        <taxon>Dinophyceae</taxon>
        <taxon>Suessiales</taxon>
        <taxon>Suessiaceae</taxon>
        <taxon>Polarella</taxon>
    </lineage>
</organism>
<accession>A0A813LSM3</accession>
<dbReference type="EMBL" id="CAJNNW010036979">
    <property type="protein sequence ID" value="CAE8738677.1"/>
    <property type="molecule type" value="Genomic_DNA"/>
</dbReference>
<comment type="caution">
    <text evidence="1">The sequence shown here is derived from an EMBL/GenBank/DDBJ whole genome shotgun (WGS) entry which is preliminary data.</text>
</comment>
<evidence type="ECO:0000313" key="1">
    <source>
        <dbReference type="EMBL" id="CAE8738677.1"/>
    </source>
</evidence>
<protein>
    <submittedName>
        <fullName evidence="1">Uncharacterized protein</fullName>
    </submittedName>
</protein>
<reference evidence="1" key="1">
    <citation type="submission" date="2021-02" db="EMBL/GenBank/DDBJ databases">
        <authorList>
            <person name="Dougan E. K."/>
            <person name="Rhodes N."/>
            <person name="Thang M."/>
            <person name="Chan C."/>
        </authorList>
    </citation>
    <scope>NUCLEOTIDE SEQUENCE</scope>
</reference>
<dbReference type="AlphaFoldDB" id="A0A813LSM3"/>
<name>A0A813LSM3_POLGL</name>
<proteinExistence type="predicted"/>